<evidence type="ECO:0000313" key="1">
    <source>
        <dbReference type="EMBL" id="EKC50898.1"/>
    </source>
</evidence>
<feature type="non-terminal residue" evidence="1">
    <location>
        <position position="344"/>
    </location>
</feature>
<name>K1RZR2_9ZZZZ</name>
<accession>K1RZR2</accession>
<protein>
    <submittedName>
        <fullName evidence="1">Uncharacterized protein</fullName>
    </submittedName>
</protein>
<sequence>MDGQHDTAYLRYRGVTNSSAEDKDPLWNQIGIRQYDATLPPDLEAPYNYGAVVSLPAKDARLEFYYSHHSSNGAYADPNKIGLYYRTGWGTEGKLAWTRLLDYNNTSATNVANKIPVRDANKQILTSGYKKEGSSAVYLLTGDGGHIAKQVEAVASTVVQRDGSGTIYAKTFVTSLGDEETSIGSVFIRNTTDNSLRRVSFANFKSALNIPSAYTLPTASSTTLGGIKVGAGLSISNGVLSANGGGTADSVAWANVTGKPTWIGTAKPTYRLDEIASSTNQTVDASTTPVSRKKIVYVGKSGNGWISAVALGIRNVNGSFGPAVLSLGTKDTPSDTAAIDDGWV</sequence>
<dbReference type="AlphaFoldDB" id="K1RZR2"/>
<dbReference type="EMBL" id="AJWZ01009584">
    <property type="protein sequence ID" value="EKC50898.1"/>
    <property type="molecule type" value="Genomic_DNA"/>
</dbReference>
<proteinExistence type="predicted"/>
<comment type="caution">
    <text evidence="1">The sequence shown here is derived from an EMBL/GenBank/DDBJ whole genome shotgun (WGS) entry which is preliminary data.</text>
</comment>
<gene>
    <name evidence="1" type="ORF">OBE_13881</name>
</gene>
<organism evidence="1">
    <name type="scientific">human gut metagenome</name>
    <dbReference type="NCBI Taxonomy" id="408170"/>
    <lineage>
        <taxon>unclassified sequences</taxon>
        <taxon>metagenomes</taxon>
        <taxon>organismal metagenomes</taxon>
    </lineage>
</organism>
<reference evidence="1" key="1">
    <citation type="journal article" date="2013" name="Environ. Microbiol.">
        <title>Microbiota from the distal guts of lean and obese adolescents exhibit partial functional redundancy besides clear differences in community structure.</title>
        <authorList>
            <person name="Ferrer M."/>
            <person name="Ruiz A."/>
            <person name="Lanza F."/>
            <person name="Haange S.B."/>
            <person name="Oberbach A."/>
            <person name="Till H."/>
            <person name="Bargiela R."/>
            <person name="Campoy C."/>
            <person name="Segura M.T."/>
            <person name="Richter M."/>
            <person name="von Bergen M."/>
            <person name="Seifert J."/>
            <person name="Suarez A."/>
        </authorList>
    </citation>
    <scope>NUCLEOTIDE SEQUENCE</scope>
</reference>